<name>A0A0F9LRC7_9ZZZZ</name>
<comment type="caution">
    <text evidence="1">The sequence shown here is derived from an EMBL/GenBank/DDBJ whole genome shotgun (WGS) entry which is preliminary data.</text>
</comment>
<accession>A0A0F9LRC7</accession>
<reference evidence="1" key="1">
    <citation type="journal article" date="2015" name="Nature">
        <title>Complex archaea that bridge the gap between prokaryotes and eukaryotes.</title>
        <authorList>
            <person name="Spang A."/>
            <person name="Saw J.H."/>
            <person name="Jorgensen S.L."/>
            <person name="Zaremba-Niedzwiedzka K."/>
            <person name="Martijn J."/>
            <person name="Lind A.E."/>
            <person name="van Eijk R."/>
            <person name="Schleper C."/>
            <person name="Guy L."/>
            <person name="Ettema T.J."/>
        </authorList>
    </citation>
    <scope>NUCLEOTIDE SEQUENCE</scope>
</reference>
<proteinExistence type="predicted"/>
<protein>
    <submittedName>
        <fullName evidence="1">Uncharacterized protein</fullName>
    </submittedName>
</protein>
<dbReference type="AlphaFoldDB" id="A0A0F9LRC7"/>
<gene>
    <name evidence="1" type="ORF">LCGC14_1166020</name>
</gene>
<organism evidence="1">
    <name type="scientific">marine sediment metagenome</name>
    <dbReference type="NCBI Taxonomy" id="412755"/>
    <lineage>
        <taxon>unclassified sequences</taxon>
        <taxon>metagenomes</taxon>
        <taxon>ecological metagenomes</taxon>
    </lineage>
</organism>
<sequence length="100" mass="11430">MKVKIKLDGQEREIEISGLKRKHARDWLKKMRTIAEKAKAEDLSAVGDAEEFLDYQDKQAIEFSSLSKEEFDNLDIEEANKILSAIGKLLFPQSKGESLF</sequence>
<evidence type="ECO:0000313" key="1">
    <source>
        <dbReference type="EMBL" id="KKM97644.1"/>
    </source>
</evidence>
<dbReference type="EMBL" id="LAZR01005723">
    <property type="protein sequence ID" value="KKM97644.1"/>
    <property type="molecule type" value="Genomic_DNA"/>
</dbReference>